<dbReference type="Gene3D" id="3.90.230.10">
    <property type="entry name" value="Creatinase/methionine aminopeptidase superfamily"/>
    <property type="match status" value="1"/>
</dbReference>
<dbReference type="EC" id="3.4.11.9" evidence="4"/>
<evidence type="ECO:0000256" key="7">
    <source>
        <dbReference type="ARBA" id="ARBA00023211"/>
    </source>
</evidence>
<keyword evidence="7" id="KW-0464">Manganese</keyword>
<dbReference type="InterPro" id="IPR036005">
    <property type="entry name" value="Creatinase/aminopeptidase-like"/>
</dbReference>
<evidence type="ECO:0000256" key="4">
    <source>
        <dbReference type="ARBA" id="ARBA00012574"/>
    </source>
</evidence>
<dbReference type="CDD" id="cd01087">
    <property type="entry name" value="Prolidase"/>
    <property type="match status" value="1"/>
</dbReference>
<dbReference type="RefSeq" id="WP_014912593.1">
    <property type="nucleotide sequence ID" value="NC_018524.1"/>
</dbReference>
<evidence type="ECO:0000256" key="3">
    <source>
        <dbReference type="ARBA" id="ARBA00008766"/>
    </source>
</evidence>
<gene>
    <name evidence="11" type="primary">pepPI</name>
    <name evidence="11" type="ordered locus">B005_5122</name>
</gene>
<dbReference type="Gene3D" id="3.40.350.10">
    <property type="entry name" value="Creatinase/prolidase N-terminal domain"/>
    <property type="match status" value="1"/>
</dbReference>
<dbReference type="Pfam" id="PF00557">
    <property type="entry name" value="Peptidase_M24"/>
    <property type="match status" value="1"/>
</dbReference>
<comment type="catalytic activity">
    <reaction evidence="1">
        <text>Release of any N-terminal amino acid, including proline, that is linked to proline, even from a dipeptide or tripeptide.</text>
        <dbReference type="EC" id="3.4.11.9"/>
    </reaction>
</comment>
<keyword evidence="5 8" id="KW-0479">Metal-binding</keyword>
<comment type="cofactor">
    <cofactor evidence="2">
        <name>Mn(2+)</name>
        <dbReference type="ChEBI" id="CHEBI:29035"/>
    </cofactor>
</comment>
<dbReference type="KEGG" id="nal:B005_5122"/>
<dbReference type="InterPro" id="IPR007865">
    <property type="entry name" value="Aminopep_P_N"/>
</dbReference>
<evidence type="ECO:0000256" key="9">
    <source>
        <dbReference type="SAM" id="MobiDB-lite"/>
    </source>
</evidence>
<feature type="region of interest" description="Disordered" evidence="9">
    <location>
        <begin position="1"/>
        <end position="28"/>
    </location>
</feature>
<sequence>MSEQQRPEAETDAFVFSPRKNGQAQSVSDELAAWMRTGWADTEMRDLEPIEQAEHTARRRAALSEAFPGERLVIPSGQLLTRSNDTEYPFRAATNYAYLTGDTTDGNCLVLTPRDGGGHDAVLYLKGRSDRDNGEFWLGGYGELWTGRRNSLEEASALLGVATADVRTLPGALRADGVTTRVVRGHDAEVDAIVDELRADADADAEARAKSARLDEELAVTLADHRLVKDEWEIAQLQKAVDATTRGFEDVAGTLPKAKDTSERYIEGTFFLRARVEGNDVGYGTIAASGPNATTLHWTRNDGPVREGELLLLDAGVETTTLYTADVTRTMPISGTFTDLQRKVYDLVYKAQEAGIAAVAPGRPFTDFHEASQRVLAEGLVEWGLLEGPVDRVLELGLQRRYTLHGTGHMLGMDVHDCAVSRQETHLYGDLKPGMVLTVEPGLYFQPDDLTVPEELRGIGVRIEDDVLVTEEGRTVMSAGLPRSSAEVEAWLADGGHDDPAHARLGSFRAGRVRDPSPFGGERRPTRSTEGRLARYAARRPS</sequence>
<reference evidence="12" key="2">
    <citation type="submission" date="2012-08" db="EMBL/GenBank/DDBJ databases">
        <title>Whole-genome sequence of Nocardiopsis alba strain ATCC BAA-2165 associated with honeybees.</title>
        <authorList>
            <person name="Qiao J."/>
            <person name="Chen L."/>
            <person name="Li Y."/>
            <person name="Wang J."/>
            <person name="Zhang W."/>
            <person name="Chen S."/>
        </authorList>
    </citation>
    <scope>NUCLEOTIDE SEQUENCE [LARGE SCALE GENOMIC DNA]</scope>
    <source>
        <strain evidence="12">ATCC BAA-2165 / BE74</strain>
    </source>
</reference>
<evidence type="ECO:0000313" key="12">
    <source>
        <dbReference type="Proteomes" id="UP000003779"/>
    </source>
</evidence>
<dbReference type="GO" id="GO:0070006">
    <property type="term" value="F:metalloaminopeptidase activity"/>
    <property type="evidence" value="ECO:0007669"/>
    <property type="project" value="InterPro"/>
</dbReference>
<evidence type="ECO:0000313" key="11">
    <source>
        <dbReference type="EMBL" id="AFR10139.1"/>
    </source>
</evidence>
<dbReference type="STRING" id="1205910.B005_5122"/>
<proteinExistence type="inferred from homology"/>
<evidence type="ECO:0000259" key="10">
    <source>
        <dbReference type="SMART" id="SM01011"/>
    </source>
</evidence>
<keyword evidence="11" id="KW-0031">Aminopeptidase</keyword>
<dbReference type="PANTHER" id="PTHR43226:SF4">
    <property type="entry name" value="XAA-PRO AMINOPEPTIDASE 3"/>
    <property type="match status" value="1"/>
</dbReference>
<evidence type="ECO:0000256" key="6">
    <source>
        <dbReference type="ARBA" id="ARBA00022801"/>
    </source>
</evidence>
<dbReference type="eggNOG" id="COG3262">
    <property type="taxonomic scope" value="Bacteria"/>
</dbReference>
<dbReference type="SMART" id="SM01011">
    <property type="entry name" value="AMP_N"/>
    <property type="match status" value="1"/>
</dbReference>
<dbReference type="PANTHER" id="PTHR43226">
    <property type="entry name" value="XAA-PRO AMINOPEPTIDASE 3"/>
    <property type="match status" value="1"/>
</dbReference>
<dbReference type="AlphaFoldDB" id="J7LGX1"/>
<evidence type="ECO:0000256" key="2">
    <source>
        <dbReference type="ARBA" id="ARBA00001936"/>
    </source>
</evidence>
<feature type="region of interest" description="Disordered" evidence="9">
    <location>
        <begin position="506"/>
        <end position="542"/>
    </location>
</feature>
<reference evidence="11 12" key="1">
    <citation type="journal article" date="2012" name="J. Bacteriol.">
        <title>Whole-Genome Sequence of Nocardiopsis alba Strain ATCC BAA-2165, Associated with Honeybees.</title>
        <authorList>
            <person name="Qiao J."/>
            <person name="Chen L."/>
            <person name="Li Y."/>
            <person name="Wang J."/>
            <person name="Zhang W."/>
            <person name="Chen S."/>
        </authorList>
    </citation>
    <scope>NUCLEOTIDE SEQUENCE [LARGE SCALE GENOMIC DNA]</scope>
    <source>
        <strain evidence="12">ATCC BAA-2165 / BE74</strain>
    </source>
</reference>
<accession>J7LGX1</accession>
<keyword evidence="6 11" id="KW-0378">Hydrolase</keyword>
<organism evidence="11 12">
    <name type="scientific">Nocardiopsis alba (strain ATCC BAA-2165 / BE74)</name>
    <dbReference type="NCBI Taxonomy" id="1205910"/>
    <lineage>
        <taxon>Bacteria</taxon>
        <taxon>Bacillati</taxon>
        <taxon>Actinomycetota</taxon>
        <taxon>Actinomycetes</taxon>
        <taxon>Streptosporangiales</taxon>
        <taxon>Nocardiopsidaceae</taxon>
        <taxon>Nocardiopsis</taxon>
    </lineage>
</organism>
<comment type="similarity">
    <text evidence="3 8">Belongs to the peptidase M24B family.</text>
</comment>
<dbReference type="eggNOG" id="COG0006">
    <property type="taxonomic scope" value="Bacteria"/>
</dbReference>
<dbReference type="PROSITE" id="PS00491">
    <property type="entry name" value="PROLINE_PEPTIDASE"/>
    <property type="match status" value="1"/>
</dbReference>
<dbReference type="HOGENOM" id="CLU_017266_1_0_11"/>
<dbReference type="SUPFAM" id="SSF53092">
    <property type="entry name" value="Creatinase/prolidase N-terminal domain"/>
    <property type="match status" value="1"/>
</dbReference>
<evidence type="ECO:0000256" key="5">
    <source>
        <dbReference type="ARBA" id="ARBA00022723"/>
    </source>
</evidence>
<dbReference type="InterPro" id="IPR000994">
    <property type="entry name" value="Pept_M24"/>
</dbReference>
<keyword evidence="11" id="KW-0645">Protease</keyword>
<feature type="domain" description="Aminopeptidase P N-terminal" evidence="10">
    <location>
        <begin position="50"/>
        <end position="191"/>
    </location>
</feature>
<dbReference type="InterPro" id="IPR052433">
    <property type="entry name" value="X-Pro_dipept-like"/>
</dbReference>
<evidence type="ECO:0000256" key="1">
    <source>
        <dbReference type="ARBA" id="ARBA00001424"/>
    </source>
</evidence>
<dbReference type="GO" id="GO:0030145">
    <property type="term" value="F:manganese ion binding"/>
    <property type="evidence" value="ECO:0007669"/>
    <property type="project" value="InterPro"/>
</dbReference>
<dbReference type="GO" id="GO:0006508">
    <property type="term" value="P:proteolysis"/>
    <property type="evidence" value="ECO:0007669"/>
    <property type="project" value="TreeGrafter"/>
</dbReference>
<dbReference type="Proteomes" id="UP000003779">
    <property type="component" value="Chromosome"/>
</dbReference>
<name>J7LGX1_NOCAA</name>
<dbReference type="SUPFAM" id="SSF55920">
    <property type="entry name" value="Creatinase/aminopeptidase"/>
    <property type="match status" value="1"/>
</dbReference>
<feature type="compositionally biased region" description="Basic and acidic residues" evidence="9">
    <location>
        <begin position="521"/>
        <end position="533"/>
    </location>
</feature>
<dbReference type="EMBL" id="CP003788">
    <property type="protein sequence ID" value="AFR10139.1"/>
    <property type="molecule type" value="Genomic_DNA"/>
</dbReference>
<dbReference type="InterPro" id="IPR029149">
    <property type="entry name" value="Creatin/AminoP/Spt16_N"/>
</dbReference>
<dbReference type="InterPro" id="IPR001131">
    <property type="entry name" value="Peptidase_M24B_aminopep-P_CS"/>
</dbReference>
<protein>
    <recommendedName>
        <fullName evidence="4">Xaa-Pro aminopeptidase</fullName>
        <ecNumber evidence="4">3.4.11.9</ecNumber>
    </recommendedName>
</protein>
<dbReference type="PATRIC" id="fig|1205910.3.peg.4840"/>
<evidence type="ECO:0000256" key="8">
    <source>
        <dbReference type="RuleBase" id="RU000590"/>
    </source>
</evidence>
<dbReference type="GO" id="GO:0005829">
    <property type="term" value="C:cytosol"/>
    <property type="evidence" value="ECO:0007669"/>
    <property type="project" value="TreeGrafter"/>
</dbReference>
<dbReference type="Pfam" id="PF05195">
    <property type="entry name" value="AMP_N"/>
    <property type="match status" value="1"/>
</dbReference>